<organism evidence="1 2">
    <name type="scientific">Salinivibrio proteolyticus</name>
    <dbReference type="NCBI Taxonomy" id="334715"/>
    <lineage>
        <taxon>Bacteria</taxon>
        <taxon>Pseudomonadati</taxon>
        <taxon>Pseudomonadota</taxon>
        <taxon>Gammaproteobacteria</taxon>
        <taxon>Vibrionales</taxon>
        <taxon>Vibrionaceae</taxon>
        <taxon>Salinivibrio</taxon>
    </lineage>
</organism>
<dbReference type="Proteomes" id="UP001164676">
    <property type="component" value="Chromosome"/>
</dbReference>
<dbReference type="EMBL" id="CP114584">
    <property type="protein sequence ID" value="WBA15489.1"/>
    <property type="molecule type" value="Genomic_DNA"/>
</dbReference>
<name>A0ABY7LGM2_9GAMM</name>
<accession>A0ABY7LGM2</accession>
<gene>
    <name evidence="1" type="ORF">N7E60_04120</name>
</gene>
<dbReference type="RefSeq" id="WP_269598199.1">
    <property type="nucleotide sequence ID" value="NZ_CP114584.1"/>
</dbReference>
<keyword evidence="2" id="KW-1185">Reference proteome</keyword>
<reference evidence="1" key="1">
    <citation type="submission" date="2022-09" db="EMBL/GenBank/DDBJ databases">
        <authorList>
            <person name="Li Z.-J."/>
        </authorList>
    </citation>
    <scope>NUCLEOTIDE SEQUENCE</scope>
    <source>
        <strain evidence="1">TGB10</strain>
    </source>
</reference>
<sequence length="129" mass="14731">MAIFDHLCEYHTDKFNPGTRRTLKRRNRKWSSLHGPAKEVVFIQTHEYGALGITDFTHVKSPASGWAFIQVIYGDPARVLQPSLIDCRIRYMPPAVCPKKSVPTVCQCQFKIDPLIDVIAEVELTHPRN</sequence>
<evidence type="ECO:0000313" key="2">
    <source>
        <dbReference type="Proteomes" id="UP001164676"/>
    </source>
</evidence>
<protein>
    <submittedName>
        <fullName evidence="1">Uncharacterized protein</fullName>
    </submittedName>
</protein>
<proteinExistence type="predicted"/>
<evidence type="ECO:0000313" key="1">
    <source>
        <dbReference type="EMBL" id="WBA15489.1"/>
    </source>
</evidence>